<feature type="compositionally biased region" description="Gly residues" evidence="1">
    <location>
        <begin position="564"/>
        <end position="581"/>
    </location>
</feature>
<dbReference type="Proteomes" id="UP000315017">
    <property type="component" value="Chromosome"/>
</dbReference>
<evidence type="ECO:0000313" key="4">
    <source>
        <dbReference type="Proteomes" id="UP000315017"/>
    </source>
</evidence>
<evidence type="ECO:0000256" key="1">
    <source>
        <dbReference type="SAM" id="MobiDB-lite"/>
    </source>
</evidence>
<organism evidence="3 4">
    <name type="scientific">Anatilimnocola aggregata</name>
    <dbReference type="NCBI Taxonomy" id="2528021"/>
    <lineage>
        <taxon>Bacteria</taxon>
        <taxon>Pseudomonadati</taxon>
        <taxon>Planctomycetota</taxon>
        <taxon>Planctomycetia</taxon>
        <taxon>Pirellulales</taxon>
        <taxon>Pirellulaceae</taxon>
        <taxon>Anatilimnocola</taxon>
    </lineage>
</organism>
<name>A0A517YP10_9BACT</name>
<reference evidence="3 4" key="1">
    <citation type="submission" date="2019-02" db="EMBL/GenBank/DDBJ databases">
        <title>Deep-cultivation of Planctomycetes and their phenomic and genomic characterization uncovers novel biology.</title>
        <authorList>
            <person name="Wiegand S."/>
            <person name="Jogler M."/>
            <person name="Boedeker C."/>
            <person name="Pinto D."/>
            <person name="Vollmers J."/>
            <person name="Rivas-Marin E."/>
            <person name="Kohn T."/>
            <person name="Peeters S.H."/>
            <person name="Heuer A."/>
            <person name="Rast P."/>
            <person name="Oberbeckmann S."/>
            <person name="Bunk B."/>
            <person name="Jeske O."/>
            <person name="Meyerdierks A."/>
            <person name="Storesund J.E."/>
            <person name="Kallscheuer N."/>
            <person name="Luecker S."/>
            <person name="Lage O.M."/>
            <person name="Pohl T."/>
            <person name="Merkel B.J."/>
            <person name="Hornburger P."/>
            <person name="Mueller R.-W."/>
            <person name="Bruemmer F."/>
            <person name="Labrenz M."/>
            <person name="Spormann A.M."/>
            <person name="Op den Camp H."/>
            <person name="Overmann J."/>
            <person name="Amann R."/>
            <person name="Jetten M.S.M."/>
            <person name="Mascher T."/>
            <person name="Medema M.H."/>
            <person name="Devos D.P."/>
            <person name="Kaster A.-K."/>
            <person name="Ovreas L."/>
            <person name="Rohde M."/>
            <person name="Galperin M.Y."/>
            <person name="Jogler C."/>
        </authorList>
    </citation>
    <scope>NUCLEOTIDE SEQUENCE [LARGE SCALE GENOMIC DNA]</scope>
    <source>
        <strain evidence="3 4">ETA_A8</strain>
    </source>
</reference>
<dbReference type="InterPro" id="IPR025641">
    <property type="entry name" value="DUF4340"/>
</dbReference>
<feature type="compositionally biased region" description="Basic and acidic residues" evidence="1">
    <location>
        <begin position="437"/>
        <end position="447"/>
    </location>
</feature>
<dbReference type="RefSeq" id="WP_145099971.1">
    <property type="nucleotide sequence ID" value="NZ_CP036274.1"/>
</dbReference>
<accession>A0A517YP10</accession>
<dbReference type="AlphaFoldDB" id="A0A517YP10"/>
<evidence type="ECO:0000259" key="2">
    <source>
        <dbReference type="Pfam" id="PF14238"/>
    </source>
</evidence>
<protein>
    <recommendedName>
        <fullName evidence="2">DUF4340 domain-containing protein</fullName>
    </recommendedName>
</protein>
<feature type="region of interest" description="Disordered" evidence="1">
    <location>
        <begin position="552"/>
        <end position="581"/>
    </location>
</feature>
<sequence>MNEKTRTLIHVAIAGFIAVVVGIEIARTRPVDTTGDPTKTAFFPDFKDPLTAKSLEILKFDEKLAQMTPFKVADVKGRWAIPSRDNYPADAQDRLRDASLALIDLKPLDVASEIPEDHQEYGVIEPVKGKTKAGDEGVGTLITVQDTKGNDLFRLIVGKAASAEGDNLGGLRFVRKPGEDIVYVAKIDLTKLPTEFDQWIEKDLLKLNALDVAKVTLKDYNVLPSGNGRYSRFPRMDAVVSWNTEKGEWKLDELTRFSRNQPVADGLGEQEELNKQKLDDLKTALDDLKIVDVQRKPAGLDAELKLSPELMANREGLVSLQELGFYPVGRNAEENTLELASANGEVIIDMKDGVQYKLRFGNVASEVATADGTMNRHLFVSAQVAPDVLTPPKLEAEPAGPEPAPAEKPAPTDKPADPKGDEKKSGGGGDDPSSCQEEPKVDDKPAAKDPAAADDAGKPGPAPVVDPNKAEIERIRKENRRKMEDWEERKKKATGRVAELNARFSDWYYVISEDVYKKIHLSRADIVKETTGSKDEGFGIESFRKLETEGIKTIQPSPPPGGPGGPGGFPGGGFNPGGFNP</sequence>
<dbReference type="Pfam" id="PF14238">
    <property type="entry name" value="DUF4340"/>
    <property type="match status" value="1"/>
</dbReference>
<keyword evidence="4" id="KW-1185">Reference proteome</keyword>
<dbReference type="KEGG" id="aagg:ETAA8_71160"/>
<proteinExistence type="predicted"/>
<dbReference type="OrthoDB" id="241105at2"/>
<feature type="region of interest" description="Disordered" evidence="1">
    <location>
        <begin position="391"/>
        <end position="493"/>
    </location>
</feature>
<dbReference type="EMBL" id="CP036274">
    <property type="protein sequence ID" value="QDU31954.1"/>
    <property type="molecule type" value="Genomic_DNA"/>
</dbReference>
<gene>
    <name evidence="3" type="ORF">ETAA8_71160</name>
</gene>
<feature type="domain" description="DUF4340" evidence="2">
    <location>
        <begin position="79"/>
        <end position="302"/>
    </location>
</feature>
<evidence type="ECO:0000313" key="3">
    <source>
        <dbReference type="EMBL" id="QDU31954.1"/>
    </source>
</evidence>
<feature type="compositionally biased region" description="Basic and acidic residues" evidence="1">
    <location>
        <begin position="410"/>
        <end position="425"/>
    </location>
</feature>
<feature type="compositionally biased region" description="Basic and acidic residues" evidence="1">
    <location>
        <begin position="468"/>
        <end position="490"/>
    </location>
</feature>